<dbReference type="PATRIC" id="fig|795797.18.peg.3447"/>
<dbReference type="KEGG" id="hje:HacjB3_17653"/>
<dbReference type="SUPFAM" id="SSF56529">
    <property type="entry name" value="FAH"/>
    <property type="match status" value="1"/>
</dbReference>
<dbReference type="EMBL" id="CP002064">
    <property type="protein sequence ID" value="ADJ16873.1"/>
    <property type="molecule type" value="Genomic_DNA"/>
</dbReference>
<dbReference type="InterPro" id="IPR036663">
    <property type="entry name" value="Fumarylacetoacetase_C_sf"/>
</dbReference>
<dbReference type="Gene3D" id="3.90.850.10">
    <property type="entry name" value="Fumarylacetoacetase-like, C-terminal domain"/>
    <property type="match status" value="1"/>
</dbReference>
<keyword evidence="1" id="KW-0479">Metal-binding</keyword>
<accession>D8JCX8</accession>
<dbReference type="PANTHER" id="PTHR11820:SF7">
    <property type="entry name" value="ACYLPYRUVASE FAHD1, MITOCHONDRIAL"/>
    <property type="match status" value="1"/>
</dbReference>
<keyword evidence="4" id="KW-0413">Isomerase</keyword>
<dbReference type="GO" id="GO:0046872">
    <property type="term" value="F:metal ion binding"/>
    <property type="evidence" value="ECO:0007669"/>
    <property type="project" value="UniProtKB-KW"/>
</dbReference>
<sequence>MLPAGKKRLEYEAELAVVIGKQCRHVEENKVMEVVEGYTCMNDISNRDDQQIEQNYVRAKGFDGAAPLGPVVTTPDNVPDDAFVRTRVNGEQKQDGKLTDLIFSVPELVAEITTYMTLEAGDIVSTGTPKGVGPLADGDEVEVEIEGIGTLQHSVQIP</sequence>
<evidence type="ECO:0000313" key="3">
    <source>
        <dbReference type="EMBL" id="ADJ16873.1"/>
    </source>
</evidence>
<reference evidence="4 6" key="2">
    <citation type="journal article" date="2014" name="PLoS Genet.">
        <title>Phylogenetically driven sequencing of extremely halophilic archaea reveals strategies for static and dynamic osmo-response.</title>
        <authorList>
            <person name="Becker E.A."/>
            <person name="Seitzer P.M."/>
            <person name="Tritt A."/>
            <person name="Larsen D."/>
            <person name="Krusor M."/>
            <person name="Yao A.I."/>
            <person name="Wu D."/>
            <person name="Madern D."/>
            <person name="Eisen J.A."/>
            <person name="Darling A.E."/>
            <person name="Facciotti M.T."/>
        </authorList>
    </citation>
    <scope>NUCLEOTIDE SEQUENCE [LARGE SCALE GENOMIC DNA]</scope>
    <source>
        <strain evidence="4">B3</strain>
        <strain evidence="6">DSM 18796 / CECT 7217 / JCM 14584 / KCTC 4019 / B3</strain>
    </source>
</reference>
<organism evidence="3 5">
    <name type="scientific">Halalkalicoccus jeotgali (strain DSM 18796 / CECT 7217 / JCM 14584 / KCTC 4019 / B3)</name>
    <dbReference type="NCBI Taxonomy" id="795797"/>
    <lineage>
        <taxon>Archaea</taxon>
        <taxon>Methanobacteriati</taxon>
        <taxon>Methanobacteriota</taxon>
        <taxon>Stenosarchaea group</taxon>
        <taxon>Halobacteria</taxon>
        <taxon>Halobacteriales</taxon>
        <taxon>Halococcaceae</taxon>
        <taxon>Halalkalicoccus</taxon>
    </lineage>
</organism>
<geneLocation type="plasmid" evidence="3 5">
    <name>2</name>
</geneLocation>
<proteinExistence type="predicted"/>
<protein>
    <submittedName>
        <fullName evidence="3">5-carboxymethyl-2-hydroxymuconate Delta-isomerase</fullName>
    </submittedName>
</protein>
<dbReference type="GO" id="GO:0016853">
    <property type="term" value="F:isomerase activity"/>
    <property type="evidence" value="ECO:0007669"/>
    <property type="project" value="UniProtKB-KW"/>
</dbReference>
<dbReference type="eggNOG" id="arCOG00235">
    <property type="taxonomic scope" value="Archaea"/>
</dbReference>
<evidence type="ECO:0000313" key="4">
    <source>
        <dbReference type="EMBL" id="ELY38691.1"/>
    </source>
</evidence>
<reference evidence="3 5" key="1">
    <citation type="journal article" date="2010" name="J. Bacteriol.">
        <title>Complete genome sequence of Halalkalicoccus jeotgali B3(T), an extremely halophilic archaeon.</title>
        <authorList>
            <person name="Roh S.W."/>
            <person name="Nam Y.D."/>
            <person name="Nam S.H."/>
            <person name="Choi S.H."/>
            <person name="Park H.S."/>
            <person name="Bae J.W."/>
        </authorList>
    </citation>
    <scope>NUCLEOTIDE SEQUENCE [LARGE SCALE GENOMIC DNA]</scope>
    <source>
        <strain evidence="3">B3</strain>
        <strain evidence="5">DSM 18796 / CECT 7217 / JCM 14584 / KCTC 4019 / B3</strain>
        <plasmid evidence="5">2</plasmid>
    </source>
</reference>
<gene>
    <name evidence="3" type="ordered locus">HacjB3_17653</name>
    <name evidence="4" type="ORF">C497_07114</name>
</gene>
<dbReference type="EMBL" id="AOHV01000020">
    <property type="protein sequence ID" value="ELY38691.1"/>
    <property type="molecule type" value="Genomic_DNA"/>
</dbReference>
<name>D8JCX8_HALJB</name>
<dbReference type="Proteomes" id="UP000000390">
    <property type="component" value="Plasmid 2"/>
</dbReference>
<dbReference type="HOGENOM" id="CLU_028458_2_4_2"/>
<keyword evidence="6" id="KW-1185">Reference proteome</keyword>
<evidence type="ECO:0000313" key="6">
    <source>
        <dbReference type="Proteomes" id="UP000011645"/>
    </source>
</evidence>
<dbReference type="Pfam" id="PF01557">
    <property type="entry name" value="FAA_hydrolase"/>
    <property type="match status" value="1"/>
</dbReference>
<evidence type="ECO:0000256" key="1">
    <source>
        <dbReference type="ARBA" id="ARBA00022723"/>
    </source>
</evidence>
<dbReference type="AlphaFoldDB" id="D8JCX8"/>
<dbReference type="Proteomes" id="UP000011645">
    <property type="component" value="Unassembled WGS sequence"/>
</dbReference>
<dbReference type="PANTHER" id="PTHR11820">
    <property type="entry name" value="ACYLPYRUVASE"/>
    <property type="match status" value="1"/>
</dbReference>
<evidence type="ECO:0000313" key="5">
    <source>
        <dbReference type="Proteomes" id="UP000000390"/>
    </source>
</evidence>
<dbReference type="GO" id="GO:0018773">
    <property type="term" value="F:acetylpyruvate hydrolase activity"/>
    <property type="evidence" value="ECO:0007669"/>
    <property type="project" value="TreeGrafter"/>
</dbReference>
<keyword evidence="3" id="KW-0614">Plasmid</keyword>
<dbReference type="InterPro" id="IPR011234">
    <property type="entry name" value="Fumarylacetoacetase-like_C"/>
</dbReference>
<feature type="domain" description="Fumarylacetoacetase-like C-terminal" evidence="2">
    <location>
        <begin position="2"/>
        <end position="155"/>
    </location>
</feature>
<evidence type="ECO:0000259" key="2">
    <source>
        <dbReference type="Pfam" id="PF01557"/>
    </source>
</evidence>